<evidence type="ECO:0000313" key="8">
    <source>
        <dbReference type="EMBL" id="ATY33971.1"/>
    </source>
</evidence>
<sequence length="1007" mass="109581">MYTRYSSLQGSTGPGTREDAMNMRRTARPGPRWLSPTAGAVSLLIAASPMALAQAQTASQGADAAVEAEAQTTEDAIIVTGVRASIQSSIQQKRNETIISDSLSAADIDGLPATNLGDAIATIPGATTHREKGAASEIAVGGLGPFLSSINVNGRETTTGNGKRSVNFYLFPSELINSVAVNKTQRADLIEGGTAGTIDSRTLKPLDKAKRQITLSARGILTGYDHKLDDPAGLGVRLTGSYVDQFDLGAAGELGVIFGVQYQRSNSPEELLGGGTTWNACRGDLTYTATQTCTAITPQTYGSAAVPASTPYYFATTSRNNIQFQTADERVAWIGGLQWKSPTGVEVNFDVELSDYSFNETRQIFGLSETTRGMQNLVFGSDHILQSYTGNSYGEVTPTYRVQDETYRGGGINVSVPVTETFRISADASLSRTRRERMDRSVRLRSNATDIDGAVVSGVTTGASGGRIPYSFENFRDGTQSVLLNSAFGVTDPDNFSAAARVRRDDQTRWHENEAGRLDMHWTPESGWLRALDFGGRLSEMRYRSVESDRREYNFNVANTASTFNGNPGTYTVLLSTMAVANRACRVDFPQSSYLSGDRDNAVNNWASFDPVCLMQQFIGTEDPGLSADTRGIGNRNVEEDTKAAYIMASFGSDMVSGNVGLRYVSTDVISRGLRGGFNVLNNGNGTVSLVSNGQFDQLVDTYGYDKWLPSLNLSFDASDKFKIRAAVSRSMTKPDPAALANGRTFALDASQTSFPDVRSAIASITASGNPRSNPLMSWNYDLSFEYYLNRDSVFSLRLFHKTFQGGFVNVLQDESYTIGGQTFTVPVTVLQSSNETNRIDGFEVSASYRASFLPSPLNGLGFRGSWAYADSDYEQEDLRLGDQVNPATGQAYEGLVDPVGIFGMSKHVVTAAPYFQSGGFEISAIYKFRSAYYQQFVGDPSQNRMVRDEGTVDLNLRYRLNRNLVLQFQGTNITDTPRYQDMPILGSFREASYYGPTYFLGATLQF</sequence>
<evidence type="ECO:0000259" key="6">
    <source>
        <dbReference type="Pfam" id="PF00593"/>
    </source>
</evidence>
<protein>
    <submittedName>
        <fullName evidence="8">TonB-dependent receptor</fullName>
    </submittedName>
</protein>
<dbReference type="InterPro" id="IPR036942">
    <property type="entry name" value="Beta-barrel_TonB_sf"/>
</dbReference>
<reference evidence="8 9" key="1">
    <citation type="submission" date="2017-11" db="EMBL/GenBank/DDBJ databases">
        <title>Complete genome sequence of Sphingomonas sp. Strain Cra20, a psychrotolerant potential plant growth promoting rhizobacteria.</title>
        <authorList>
            <person name="Luo Y."/>
        </authorList>
    </citation>
    <scope>NUCLEOTIDE SEQUENCE [LARGE SCALE GENOMIC DNA]</scope>
    <source>
        <strain evidence="8 9">Cra20</strain>
    </source>
</reference>
<gene>
    <name evidence="8" type="ORF">CVN68_20095</name>
</gene>
<dbReference type="InterPro" id="IPR000531">
    <property type="entry name" value="Beta-barrel_TonB"/>
</dbReference>
<keyword evidence="9" id="KW-1185">Reference proteome</keyword>
<dbReference type="GO" id="GO:0009279">
    <property type="term" value="C:cell outer membrane"/>
    <property type="evidence" value="ECO:0007669"/>
    <property type="project" value="UniProtKB-SubCell"/>
</dbReference>
<dbReference type="PANTHER" id="PTHR40980">
    <property type="entry name" value="PLUG DOMAIN-CONTAINING PROTEIN"/>
    <property type="match status" value="1"/>
</dbReference>
<keyword evidence="3" id="KW-0998">Cell outer membrane</keyword>
<name>A0A2K8MR88_9SPHN</name>
<dbReference type="PANTHER" id="PTHR40980:SF4">
    <property type="entry name" value="TONB-DEPENDENT RECEPTOR-LIKE BETA-BARREL DOMAIN-CONTAINING PROTEIN"/>
    <property type="match status" value="1"/>
</dbReference>
<dbReference type="EMBL" id="CP024923">
    <property type="protein sequence ID" value="ATY33971.1"/>
    <property type="molecule type" value="Genomic_DNA"/>
</dbReference>
<keyword evidence="8" id="KW-0675">Receptor</keyword>
<evidence type="ECO:0000256" key="3">
    <source>
        <dbReference type="ARBA" id="ARBA00023237"/>
    </source>
</evidence>
<feature type="region of interest" description="Disordered" evidence="5">
    <location>
        <begin position="1"/>
        <end position="21"/>
    </location>
</feature>
<feature type="compositionally biased region" description="Polar residues" evidence="5">
    <location>
        <begin position="1"/>
        <end position="11"/>
    </location>
</feature>
<evidence type="ECO:0000256" key="5">
    <source>
        <dbReference type="SAM" id="MobiDB-lite"/>
    </source>
</evidence>
<evidence type="ECO:0000256" key="1">
    <source>
        <dbReference type="ARBA" id="ARBA00004442"/>
    </source>
</evidence>
<keyword evidence="2 4" id="KW-0472">Membrane</keyword>
<dbReference type="NCBIfam" id="TIGR01782">
    <property type="entry name" value="TonB-Xanth-Caul"/>
    <property type="match status" value="1"/>
</dbReference>
<evidence type="ECO:0000256" key="2">
    <source>
        <dbReference type="ARBA" id="ARBA00023136"/>
    </source>
</evidence>
<dbReference type="InterPro" id="IPR012910">
    <property type="entry name" value="Plug_dom"/>
</dbReference>
<organism evidence="8 9">
    <name type="scientific">Sphingomonas psychrotolerans</name>
    <dbReference type="NCBI Taxonomy" id="1327635"/>
    <lineage>
        <taxon>Bacteria</taxon>
        <taxon>Pseudomonadati</taxon>
        <taxon>Pseudomonadota</taxon>
        <taxon>Alphaproteobacteria</taxon>
        <taxon>Sphingomonadales</taxon>
        <taxon>Sphingomonadaceae</taxon>
        <taxon>Sphingomonas</taxon>
    </lineage>
</organism>
<evidence type="ECO:0000259" key="7">
    <source>
        <dbReference type="Pfam" id="PF07715"/>
    </source>
</evidence>
<dbReference type="Gene3D" id="2.40.170.20">
    <property type="entry name" value="TonB-dependent receptor, beta-barrel domain"/>
    <property type="match status" value="1"/>
</dbReference>
<feature type="domain" description="TonB-dependent receptor plug" evidence="7">
    <location>
        <begin position="94"/>
        <end position="196"/>
    </location>
</feature>
<dbReference type="KEGG" id="sphc:CVN68_20095"/>
<dbReference type="Proteomes" id="UP000229081">
    <property type="component" value="Chromosome"/>
</dbReference>
<evidence type="ECO:0000313" key="9">
    <source>
        <dbReference type="Proteomes" id="UP000229081"/>
    </source>
</evidence>
<accession>A0A2K8MR88</accession>
<proteinExistence type="inferred from homology"/>
<feature type="domain" description="TonB-dependent receptor-like beta-barrel" evidence="6">
    <location>
        <begin position="464"/>
        <end position="974"/>
    </location>
</feature>
<dbReference type="AlphaFoldDB" id="A0A2K8MR88"/>
<evidence type="ECO:0000256" key="4">
    <source>
        <dbReference type="RuleBase" id="RU003357"/>
    </source>
</evidence>
<dbReference type="InterPro" id="IPR037066">
    <property type="entry name" value="Plug_dom_sf"/>
</dbReference>
<dbReference type="SUPFAM" id="SSF56935">
    <property type="entry name" value="Porins"/>
    <property type="match status" value="1"/>
</dbReference>
<dbReference type="Pfam" id="PF07715">
    <property type="entry name" value="Plug"/>
    <property type="match status" value="1"/>
</dbReference>
<comment type="subcellular location">
    <subcellularLocation>
        <location evidence="1 4">Cell outer membrane</location>
    </subcellularLocation>
</comment>
<dbReference type="Gene3D" id="2.170.130.10">
    <property type="entry name" value="TonB-dependent receptor, plug domain"/>
    <property type="match status" value="1"/>
</dbReference>
<dbReference type="InterPro" id="IPR010104">
    <property type="entry name" value="TonB_rcpt_bac"/>
</dbReference>
<comment type="similarity">
    <text evidence="4">Belongs to the TonB-dependent receptor family.</text>
</comment>
<dbReference type="Pfam" id="PF00593">
    <property type="entry name" value="TonB_dep_Rec_b-barrel"/>
    <property type="match status" value="1"/>
</dbReference>
<keyword evidence="4" id="KW-0798">TonB box</keyword>